<reference evidence="3 4" key="1">
    <citation type="submission" date="2017-11" db="EMBL/GenBank/DDBJ databases">
        <title>Complete genome of Rhizobium leguminosarum Norway, an ineffective micro-symbiont.</title>
        <authorList>
            <person name="Hoffrichter A."/>
            <person name="Liang J."/>
            <person name="Brachmann A."/>
            <person name="Marin M."/>
        </authorList>
    </citation>
    <scope>NUCLEOTIDE SEQUENCE [LARGE SCALE GENOMIC DNA]</scope>
    <source>
        <strain evidence="3 4">Norway</strain>
        <plasmid evidence="4">Plasmid prln2</plasmid>
    </source>
</reference>
<sequence>MPAGPYPSCPHPNYGVAIGEIAVHFRAMLSVVSIATTIGLSLRTPGRRTQRTGSSHVGTT</sequence>
<dbReference type="EMBL" id="CP025014">
    <property type="protein sequence ID" value="AUW47020.1"/>
    <property type="molecule type" value="Genomic_DNA"/>
</dbReference>
<feature type="region of interest" description="Disordered" evidence="1">
    <location>
        <begin position="41"/>
        <end position="60"/>
    </location>
</feature>
<accession>A0A2K9ZFP5</accession>
<organism evidence="3 4">
    <name type="scientific">Rhizobium leguminosarum</name>
    <dbReference type="NCBI Taxonomy" id="384"/>
    <lineage>
        <taxon>Bacteria</taxon>
        <taxon>Pseudomonadati</taxon>
        <taxon>Pseudomonadota</taxon>
        <taxon>Alphaproteobacteria</taxon>
        <taxon>Hyphomicrobiales</taxon>
        <taxon>Rhizobiaceae</taxon>
        <taxon>Rhizobium/Agrobacterium group</taxon>
        <taxon>Rhizobium</taxon>
    </lineage>
</organism>
<feature type="compositionally biased region" description="Polar residues" evidence="1">
    <location>
        <begin position="51"/>
        <end position="60"/>
    </location>
</feature>
<feature type="transmembrane region" description="Helical" evidence="2">
    <location>
        <begin position="21"/>
        <end position="42"/>
    </location>
</feature>
<geneLocation type="plasmid" evidence="4">
    <name>prln2</name>
</geneLocation>
<evidence type="ECO:0000256" key="2">
    <source>
        <dbReference type="SAM" id="Phobius"/>
    </source>
</evidence>
<evidence type="ECO:0000256" key="1">
    <source>
        <dbReference type="SAM" id="MobiDB-lite"/>
    </source>
</evidence>
<evidence type="ECO:0000313" key="3">
    <source>
        <dbReference type="EMBL" id="AUW47020.1"/>
    </source>
</evidence>
<proteinExistence type="predicted"/>
<gene>
    <name evidence="3" type="ORF">CUJ84_pRLN2000482</name>
</gene>
<keyword evidence="2" id="KW-1133">Transmembrane helix</keyword>
<name>A0A2K9ZFP5_RHILE</name>
<keyword evidence="3" id="KW-0614">Plasmid</keyword>
<protein>
    <submittedName>
        <fullName evidence="3">Uncharacterized protein</fullName>
    </submittedName>
</protein>
<keyword evidence="2" id="KW-0812">Transmembrane</keyword>
<keyword evidence="2" id="KW-0472">Membrane</keyword>
<dbReference type="Proteomes" id="UP000238523">
    <property type="component" value="Plasmid pRLN2"/>
</dbReference>
<evidence type="ECO:0000313" key="4">
    <source>
        <dbReference type="Proteomes" id="UP000238523"/>
    </source>
</evidence>
<dbReference type="AlphaFoldDB" id="A0A2K9ZFP5"/>